<dbReference type="AlphaFoldDB" id="A0A9P9ECC1"/>
<evidence type="ECO:0008006" key="6">
    <source>
        <dbReference type="Google" id="ProtNLM"/>
    </source>
</evidence>
<proteinExistence type="predicted"/>
<keyword evidence="2" id="KW-1133">Transmembrane helix</keyword>
<evidence type="ECO:0000313" key="4">
    <source>
        <dbReference type="EMBL" id="KAH7134556.1"/>
    </source>
</evidence>
<name>A0A9P9ECC1_9HYPO</name>
<protein>
    <recommendedName>
        <fullName evidence="6">Mid2 domain-containing protein</fullName>
    </recommendedName>
</protein>
<feature type="region of interest" description="Disordered" evidence="1">
    <location>
        <begin position="188"/>
        <end position="214"/>
    </location>
</feature>
<keyword evidence="5" id="KW-1185">Reference proteome</keyword>
<sequence length="339" mass="36008">MFNIFRLLFSLALASTALSSTTFTNPAGDPPGDLADNPTYTIGNKLNIEWETEYDEINLVLFQVFSDDSHATGWILQNTNATNYRWTVGFDDVIESESTLNPSALGDSIFYLRIYKTGSRDGGRSRYFNLTGSVSESSESKSTTSLDELTASADATGTAAILETEAATLPTVAATRDSLEAGETAILAEGTATATGTTATGTTTSSTTVSLDSDSNKSGLSSGAIAGIAAAATIVGIAFLVGVVGFCGIRRFRNKKDEDNHDESILGGHDLPEIVTPSNDSRTHEMATDLVVAPGYELPGQKVHVFAAELESPASDTRHELGTKWTDEYEKKIYEVPGS</sequence>
<gene>
    <name evidence="4" type="ORF">B0J13DRAFT_641091</name>
</gene>
<keyword evidence="3" id="KW-0732">Signal</keyword>
<feature type="chain" id="PRO_5040266031" description="Mid2 domain-containing protein" evidence="3">
    <location>
        <begin position="20"/>
        <end position="339"/>
    </location>
</feature>
<evidence type="ECO:0000256" key="3">
    <source>
        <dbReference type="SAM" id="SignalP"/>
    </source>
</evidence>
<evidence type="ECO:0000256" key="2">
    <source>
        <dbReference type="SAM" id="Phobius"/>
    </source>
</evidence>
<evidence type="ECO:0000256" key="1">
    <source>
        <dbReference type="SAM" id="MobiDB-lite"/>
    </source>
</evidence>
<feature type="signal peptide" evidence="3">
    <location>
        <begin position="1"/>
        <end position="19"/>
    </location>
</feature>
<evidence type="ECO:0000313" key="5">
    <source>
        <dbReference type="Proteomes" id="UP000717696"/>
    </source>
</evidence>
<reference evidence="4" key="1">
    <citation type="journal article" date="2021" name="Nat. Commun.">
        <title>Genetic determinants of endophytism in the Arabidopsis root mycobiome.</title>
        <authorList>
            <person name="Mesny F."/>
            <person name="Miyauchi S."/>
            <person name="Thiergart T."/>
            <person name="Pickel B."/>
            <person name="Atanasova L."/>
            <person name="Karlsson M."/>
            <person name="Huettel B."/>
            <person name="Barry K.W."/>
            <person name="Haridas S."/>
            <person name="Chen C."/>
            <person name="Bauer D."/>
            <person name="Andreopoulos W."/>
            <person name="Pangilinan J."/>
            <person name="LaButti K."/>
            <person name="Riley R."/>
            <person name="Lipzen A."/>
            <person name="Clum A."/>
            <person name="Drula E."/>
            <person name="Henrissat B."/>
            <person name="Kohler A."/>
            <person name="Grigoriev I.V."/>
            <person name="Martin F.M."/>
            <person name="Hacquard S."/>
        </authorList>
    </citation>
    <scope>NUCLEOTIDE SEQUENCE</scope>
    <source>
        <strain evidence="4">MPI-CAGE-AT-0021</strain>
    </source>
</reference>
<keyword evidence="2" id="KW-0812">Transmembrane</keyword>
<dbReference type="Proteomes" id="UP000717696">
    <property type="component" value="Unassembled WGS sequence"/>
</dbReference>
<comment type="caution">
    <text evidence="4">The sequence shown here is derived from an EMBL/GenBank/DDBJ whole genome shotgun (WGS) entry which is preliminary data.</text>
</comment>
<organism evidence="4 5">
    <name type="scientific">Dactylonectria estremocensis</name>
    <dbReference type="NCBI Taxonomy" id="1079267"/>
    <lineage>
        <taxon>Eukaryota</taxon>
        <taxon>Fungi</taxon>
        <taxon>Dikarya</taxon>
        <taxon>Ascomycota</taxon>
        <taxon>Pezizomycotina</taxon>
        <taxon>Sordariomycetes</taxon>
        <taxon>Hypocreomycetidae</taxon>
        <taxon>Hypocreales</taxon>
        <taxon>Nectriaceae</taxon>
        <taxon>Dactylonectria</taxon>
    </lineage>
</organism>
<dbReference type="EMBL" id="JAGMUU010000017">
    <property type="protein sequence ID" value="KAH7134556.1"/>
    <property type="molecule type" value="Genomic_DNA"/>
</dbReference>
<feature type="transmembrane region" description="Helical" evidence="2">
    <location>
        <begin position="224"/>
        <end position="249"/>
    </location>
</feature>
<accession>A0A9P9ECC1</accession>
<feature type="compositionally biased region" description="Low complexity" evidence="1">
    <location>
        <begin position="188"/>
        <end position="211"/>
    </location>
</feature>
<keyword evidence="2" id="KW-0472">Membrane</keyword>
<dbReference type="OrthoDB" id="5390143at2759"/>